<evidence type="ECO:0000256" key="7">
    <source>
        <dbReference type="SAM" id="MobiDB-lite"/>
    </source>
</evidence>
<dbReference type="GO" id="GO:0009507">
    <property type="term" value="C:chloroplast"/>
    <property type="evidence" value="ECO:0007669"/>
    <property type="project" value="UniProtKB-SubCell"/>
</dbReference>
<evidence type="ECO:0000256" key="2">
    <source>
        <dbReference type="ARBA" id="ARBA00010618"/>
    </source>
</evidence>
<dbReference type="GO" id="GO:0006412">
    <property type="term" value="P:translation"/>
    <property type="evidence" value="ECO:0007669"/>
    <property type="project" value="InterPro"/>
</dbReference>
<feature type="compositionally biased region" description="Basic and acidic residues" evidence="7">
    <location>
        <begin position="76"/>
        <end position="85"/>
    </location>
</feature>
<dbReference type="Gene3D" id="2.30.30.30">
    <property type="match status" value="1"/>
</dbReference>
<organism evidence="9 10">
    <name type="scientific">Triparma retinervis</name>
    <dbReference type="NCBI Taxonomy" id="2557542"/>
    <lineage>
        <taxon>Eukaryota</taxon>
        <taxon>Sar</taxon>
        <taxon>Stramenopiles</taxon>
        <taxon>Ochrophyta</taxon>
        <taxon>Bolidophyceae</taxon>
        <taxon>Parmales</taxon>
        <taxon>Triparmaceae</taxon>
        <taxon>Triparma</taxon>
    </lineage>
</organism>
<dbReference type="Proteomes" id="UP001165082">
    <property type="component" value="Unassembled WGS sequence"/>
</dbReference>
<feature type="non-terminal residue" evidence="9">
    <location>
        <position position="1"/>
    </location>
</feature>
<evidence type="ECO:0000256" key="4">
    <source>
        <dbReference type="ARBA" id="ARBA00022640"/>
    </source>
</evidence>
<dbReference type="OrthoDB" id="359154at2759"/>
<dbReference type="InterPro" id="IPR057264">
    <property type="entry name" value="Ribosomal_uL24_C"/>
</dbReference>
<evidence type="ECO:0000313" key="9">
    <source>
        <dbReference type="EMBL" id="GMH61554.1"/>
    </source>
</evidence>
<dbReference type="Pfam" id="PF17136">
    <property type="entry name" value="ribosomal_L24"/>
    <property type="match status" value="1"/>
</dbReference>
<dbReference type="EMBL" id="BRXZ01005183">
    <property type="protein sequence ID" value="GMH61554.1"/>
    <property type="molecule type" value="Genomic_DNA"/>
</dbReference>
<dbReference type="SUPFAM" id="SSF50104">
    <property type="entry name" value="Translation proteins SH3-like domain"/>
    <property type="match status" value="1"/>
</dbReference>
<keyword evidence="6" id="KW-0687">Ribonucleoprotein</keyword>
<comment type="subcellular location">
    <subcellularLocation>
        <location evidence="1">Plastid</location>
        <location evidence="1">Chloroplast</location>
    </subcellularLocation>
</comment>
<dbReference type="InterPro" id="IPR003256">
    <property type="entry name" value="Ribosomal_uL24"/>
</dbReference>
<dbReference type="AlphaFoldDB" id="A0A9W7A420"/>
<dbReference type="GO" id="GO:1990904">
    <property type="term" value="C:ribonucleoprotein complex"/>
    <property type="evidence" value="ECO:0007669"/>
    <property type="project" value="UniProtKB-KW"/>
</dbReference>
<keyword evidence="4" id="KW-0934">Plastid</keyword>
<proteinExistence type="inferred from homology"/>
<evidence type="ECO:0000256" key="1">
    <source>
        <dbReference type="ARBA" id="ARBA00004229"/>
    </source>
</evidence>
<gene>
    <name evidence="9" type="ORF">TrRE_jg1501</name>
</gene>
<accession>A0A9W7A420</accession>
<feature type="domain" description="Large ribosomal subunit protein uL24 C-terminal" evidence="8">
    <location>
        <begin position="14"/>
        <end position="62"/>
    </location>
</feature>
<keyword evidence="10" id="KW-1185">Reference proteome</keyword>
<evidence type="ECO:0000256" key="5">
    <source>
        <dbReference type="ARBA" id="ARBA00022980"/>
    </source>
</evidence>
<evidence type="ECO:0000313" key="10">
    <source>
        <dbReference type="Proteomes" id="UP001165082"/>
    </source>
</evidence>
<sequence length="101" mass="11555">ERKLKGKPELGVKAAVVKREVSVHYSNVNLICPVTDLPTRISRKWMEDGTKVRVSKRSGAIIPRPEILTQRRRPKRESVGEKETGVDEVWEQTFDGDMAKR</sequence>
<evidence type="ECO:0000256" key="6">
    <source>
        <dbReference type="ARBA" id="ARBA00023274"/>
    </source>
</evidence>
<dbReference type="InterPro" id="IPR014722">
    <property type="entry name" value="Rib_uL2_dom2"/>
</dbReference>
<dbReference type="GO" id="GO:0003735">
    <property type="term" value="F:structural constituent of ribosome"/>
    <property type="evidence" value="ECO:0007669"/>
    <property type="project" value="InterPro"/>
</dbReference>
<name>A0A9W7A420_9STRA</name>
<dbReference type="GO" id="GO:0005840">
    <property type="term" value="C:ribosome"/>
    <property type="evidence" value="ECO:0007669"/>
    <property type="project" value="UniProtKB-KW"/>
</dbReference>
<protein>
    <recommendedName>
        <fullName evidence="8">Large ribosomal subunit protein uL24 C-terminal domain-containing protein</fullName>
    </recommendedName>
</protein>
<evidence type="ECO:0000259" key="8">
    <source>
        <dbReference type="Pfam" id="PF17136"/>
    </source>
</evidence>
<reference evidence="9" key="1">
    <citation type="submission" date="2022-07" db="EMBL/GenBank/DDBJ databases">
        <title>Genome analysis of Parmales, a sister group of diatoms, reveals the evolutionary specialization of diatoms from phago-mixotrophs to photoautotrophs.</title>
        <authorList>
            <person name="Ban H."/>
            <person name="Sato S."/>
            <person name="Yoshikawa S."/>
            <person name="Kazumasa Y."/>
            <person name="Nakamura Y."/>
            <person name="Ichinomiya M."/>
            <person name="Saitoh K."/>
            <person name="Sato N."/>
            <person name="Blanc-Mathieu R."/>
            <person name="Endo H."/>
            <person name="Kuwata A."/>
            <person name="Ogata H."/>
        </authorList>
    </citation>
    <scope>NUCLEOTIDE SEQUENCE</scope>
</reference>
<feature type="region of interest" description="Disordered" evidence="7">
    <location>
        <begin position="71"/>
        <end position="101"/>
    </location>
</feature>
<dbReference type="PANTHER" id="PTHR12903">
    <property type="entry name" value="MITOCHONDRIAL RIBOSOMAL PROTEIN L24"/>
    <property type="match status" value="1"/>
</dbReference>
<comment type="caution">
    <text evidence="9">The sequence shown here is derived from an EMBL/GenBank/DDBJ whole genome shotgun (WGS) entry which is preliminary data.</text>
</comment>
<comment type="similarity">
    <text evidence="2">Belongs to the universal ribosomal protein uL24 family.</text>
</comment>
<evidence type="ECO:0000256" key="3">
    <source>
        <dbReference type="ARBA" id="ARBA00022528"/>
    </source>
</evidence>
<keyword evidence="3" id="KW-0150">Chloroplast</keyword>
<keyword evidence="5" id="KW-0689">Ribosomal protein</keyword>
<dbReference type="InterPro" id="IPR008991">
    <property type="entry name" value="Translation_prot_SH3-like_sf"/>
</dbReference>